<keyword evidence="1" id="KW-0812">Transmembrane</keyword>
<protein>
    <submittedName>
        <fullName evidence="2">Uncharacterized protein</fullName>
    </submittedName>
</protein>
<comment type="caution">
    <text evidence="2">The sequence shown here is derived from an EMBL/GenBank/DDBJ whole genome shotgun (WGS) entry which is preliminary data.</text>
</comment>
<gene>
    <name evidence="2" type="ORF">ACFSY7_08450</name>
</gene>
<feature type="transmembrane region" description="Helical" evidence="1">
    <location>
        <begin position="25"/>
        <end position="51"/>
    </location>
</feature>
<sequence length="64" mass="7275">MNLVIDELKDGVTLSKLAALTFTEVFVLIVTLISVVAAVFFSVYTVSQLMYQTYQKKQRQKNND</sequence>
<proteinExistence type="predicted"/>
<keyword evidence="3" id="KW-1185">Reference proteome</keyword>
<organism evidence="2 3">
    <name type="scientific">Kurthia populi</name>
    <dbReference type="NCBI Taxonomy" id="1562132"/>
    <lineage>
        <taxon>Bacteria</taxon>
        <taxon>Bacillati</taxon>
        <taxon>Bacillota</taxon>
        <taxon>Bacilli</taxon>
        <taxon>Bacillales</taxon>
        <taxon>Caryophanaceae</taxon>
        <taxon>Kurthia</taxon>
    </lineage>
</organism>
<reference evidence="3" key="1">
    <citation type="journal article" date="2019" name="Int. J. Syst. Evol. Microbiol.">
        <title>The Global Catalogue of Microorganisms (GCM) 10K type strain sequencing project: providing services to taxonomists for standard genome sequencing and annotation.</title>
        <authorList>
            <consortium name="The Broad Institute Genomics Platform"/>
            <consortium name="The Broad Institute Genome Sequencing Center for Infectious Disease"/>
            <person name="Wu L."/>
            <person name="Ma J."/>
        </authorList>
    </citation>
    <scope>NUCLEOTIDE SEQUENCE [LARGE SCALE GENOMIC DNA]</scope>
    <source>
        <strain evidence="3">KCTC 33522</strain>
    </source>
</reference>
<evidence type="ECO:0000256" key="1">
    <source>
        <dbReference type="SAM" id="Phobius"/>
    </source>
</evidence>
<dbReference type="EMBL" id="JBHUOR010000041">
    <property type="protein sequence ID" value="MFD2868528.1"/>
    <property type="molecule type" value="Genomic_DNA"/>
</dbReference>
<evidence type="ECO:0000313" key="3">
    <source>
        <dbReference type="Proteomes" id="UP001597568"/>
    </source>
</evidence>
<dbReference type="RefSeq" id="WP_380147582.1">
    <property type="nucleotide sequence ID" value="NZ_JBHUOR010000041.1"/>
</dbReference>
<evidence type="ECO:0000313" key="2">
    <source>
        <dbReference type="EMBL" id="MFD2868528.1"/>
    </source>
</evidence>
<dbReference type="Proteomes" id="UP001597568">
    <property type="component" value="Unassembled WGS sequence"/>
</dbReference>
<name>A0ABW5XZL5_9BACL</name>
<keyword evidence="1" id="KW-1133">Transmembrane helix</keyword>
<keyword evidence="1" id="KW-0472">Membrane</keyword>
<accession>A0ABW5XZL5</accession>